<proteinExistence type="predicted"/>
<dbReference type="InterPro" id="IPR011989">
    <property type="entry name" value="ARM-like"/>
</dbReference>
<accession>A0A382D9E5</accession>
<dbReference type="InterPro" id="IPR016024">
    <property type="entry name" value="ARM-type_fold"/>
</dbReference>
<dbReference type="SUPFAM" id="SSF48371">
    <property type="entry name" value="ARM repeat"/>
    <property type="match status" value="1"/>
</dbReference>
<gene>
    <name evidence="1" type="ORF">METZ01_LOCUS187603</name>
</gene>
<dbReference type="Pfam" id="PF13646">
    <property type="entry name" value="HEAT_2"/>
    <property type="match status" value="1"/>
</dbReference>
<protein>
    <recommendedName>
        <fullName evidence="2">HEAT repeat domain-containing protein</fullName>
    </recommendedName>
</protein>
<organism evidence="1">
    <name type="scientific">marine metagenome</name>
    <dbReference type="NCBI Taxonomy" id="408172"/>
    <lineage>
        <taxon>unclassified sequences</taxon>
        <taxon>metagenomes</taxon>
        <taxon>ecological metagenomes</taxon>
    </lineage>
</organism>
<name>A0A382D9E5_9ZZZZ</name>
<dbReference type="Gene3D" id="1.25.10.10">
    <property type="entry name" value="Leucine-rich Repeat Variant"/>
    <property type="match status" value="1"/>
</dbReference>
<dbReference type="AlphaFoldDB" id="A0A382D9E5"/>
<evidence type="ECO:0000313" key="1">
    <source>
        <dbReference type="EMBL" id="SVB34749.1"/>
    </source>
</evidence>
<sequence length="183" mass="20102">MDQYVRVHQILDSGSNKDKIGILESLSQSSDQETINKIISKLDDSEIQVRGEAFSSLFLNKNDISEFLIDALSSESKNIRGFSALVLANRGDSNAISAIELLTKDPSGMVRSCALGALGHLHSTSSTTIIRKCFQDKVLEVRKSAVQAFLKIGGDILPREVDELTKDADDELKFLITKVSKNM</sequence>
<reference evidence="1" key="1">
    <citation type="submission" date="2018-05" db="EMBL/GenBank/DDBJ databases">
        <authorList>
            <person name="Lanie J.A."/>
            <person name="Ng W.-L."/>
            <person name="Kazmierczak K.M."/>
            <person name="Andrzejewski T.M."/>
            <person name="Davidsen T.M."/>
            <person name="Wayne K.J."/>
            <person name="Tettelin H."/>
            <person name="Glass J.I."/>
            <person name="Rusch D."/>
            <person name="Podicherti R."/>
            <person name="Tsui H.-C.T."/>
            <person name="Winkler M.E."/>
        </authorList>
    </citation>
    <scope>NUCLEOTIDE SEQUENCE</scope>
</reference>
<evidence type="ECO:0008006" key="2">
    <source>
        <dbReference type="Google" id="ProtNLM"/>
    </source>
</evidence>
<dbReference type="EMBL" id="UINC01038157">
    <property type="protein sequence ID" value="SVB34749.1"/>
    <property type="molecule type" value="Genomic_DNA"/>
</dbReference>